<proteinExistence type="predicted"/>
<protein>
    <submittedName>
        <fullName evidence="2">Stage V sporulation protein AE</fullName>
    </submittedName>
</protein>
<evidence type="ECO:0000256" key="1">
    <source>
        <dbReference type="SAM" id="MobiDB-lite"/>
    </source>
</evidence>
<accession>A0AAE3HE52</accession>
<organism evidence="2 3">
    <name type="scientific">Irregularibacter muris</name>
    <dbReference type="NCBI Taxonomy" id="1796619"/>
    <lineage>
        <taxon>Bacteria</taxon>
        <taxon>Bacillati</taxon>
        <taxon>Bacillota</taxon>
        <taxon>Clostridia</taxon>
        <taxon>Eubacteriales</taxon>
        <taxon>Eubacteriaceae</taxon>
        <taxon>Irregularibacter</taxon>
    </lineage>
</organism>
<dbReference type="InterPro" id="IPR025914">
    <property type="entry name" value="SpoVAE"/>
</dbReference>
<dbReference type="EMBL" id="JANKAS010000001">
    <property type="protein sequence ID" value="MCR1897800.1"/>
    <property type="molecule type" value="Genomic_DNA"/>
</dbReference>
<dbReference type="Proteomes" id="UP001205748">
    <property type="component" value="Unassembled WGS sequence"/>
</dbReference>
<name>A0AAE3HE52_9FIRM</name>
<comment type="caution">
    <text evidence="2">The sequence shown here is derived from an EMBL/GenBank/DDBJ whole genome shotgun (WGS) entry which is preliminary data.</text>
</comment>
<feature type="region of interest" description="Disordered" evidence="1">
    <location>
        <begin position="179"/>
        <end position="199"/>
    </location>
</feature>
<keyword evidence="3" id="KW-1185">Reference proteome</keyword>
<evidence type="ECO:0000313" key="3">
    <source>
        <dbReference type="Proteomes" id="UP001205748"/>
    </source>
</evidence>
<gene>
    <name evidence="2" type="ORF">NSA47_02200</name>
</gene>
<dbReference type="AlphaFoldDB" id="A0AAE3HE52"/>
<dbReference type="Pfam" id="PF14097">
    <property type="entry name" value="SpoVAE"/>
    <property type="match status" value="1"/>
</dbReference>
<sequence>MIIVTDGDRIAKRAVEIATSNIGGRCISDSSGNPTVLTGKEIIRLIKTAKHDPVVIMLDDNGDIGMGEGEKALLEIYKDQDIKILGVIAVASNTHYAKGTKIHFSVTGSGEISKSVVNKYGQKTKKKVLKGDTVDILRELDIYPIIGIGDPGKMMGKDDWIMGAPILTKAMEIILSSHHDEKQWHSTDSNNRTNKNKRS</sequence>
<dbReference type="RefSeq" id="WP_257529224.1">
    <property type="nucleotide sequence ID" value="NZ_JANKAS010000001.1"/>
</dbReference>
<evidence type="ECO:0000313" key="2">
    <source>
        <dbReference type="EMBL" id="MCR1897800.1"/>
    </source>
</evidence>
<reference evidence="2" key="1">
    <citation type="submission" date="2022-07" db="EMBL/GenBank/DDBJ databases">
        <title>Enhanced cultured diversity of the mouse gut microbiota enables custom-made synthetic communities.</title>
        <authorList>
            <person name="Afrizal A."/>
        </authorList>
    </citation>
    <scope>NUCLEOTIDE SEQUENCE</scope>
    <source>
        <strain evidence="2">DSM 28593</strain>
    </source>
</reference>